<feature type="domain" description="LRRK2 ARM repeat" evidence="3">
    <location>
        <begin position="760"/>
        <end position="873"/>
    </location>
</feature>
<accession>A0A9N8H1H0</accession>
<feature type="region of interest" description="Disordered" evidence="2">
    <location>
        <begin position="205"/>
        <end position="245"/>
    </location>
</feature>
<evidence type="ECO:0000259" key="3">
    <source>
        <dbReference type="Pfam" id="PF23744"/>
    </source>
</evidence>
<protein>
    <recommendedName>
        <fullName evidence="3">LRRK2 ARM repeat domain-containing protein</fullName>
    </recommendedName>
</protein>
<dbReference type="Gene3D" id="1.25.10.10">
    <property type="entry name" value="Leucine-rich Repeat Variant"/>
    <property type="match status" value="3"/>
</dbReference>
<dbReference type="InterPro" id="IPR000225">
    <property type="entry name" value="Armadillo"/>
</dbReference>
<dbReference type="PANTHER" id="PTHR22895">
    <property type="entry name" value="ARMADILLO REPEAT-CONTAINING PROTEIN 6"/>
    <property type="match status" value="1"/>
</dbReference>
<dbReference type="OrthoDB" id="47935at2759"/>
<dbReference type="PANTHER" id="PTHR22895:SF0">
    <property type="entry name" value="ARMADILLO REPEAT-CONTAINING PROTEIN 6"/>
    <property type="match status" value="1"/>
</dbReference>
<name>A0A9N8H1H0_9STRA</name>
<evidence type="ECO:0000313" key="4">
    <source>
        <dbReference type="EMBL" id="CAB9498563.1"/>
    </source>
</evidence>
<evidence type="ECO:0000256" key="2">
    <source>
        <dbReference type="SAM" id="MobiDB-lite"/>
    </source>
</evidence>
<dbReference type="Pfam" id="PF23744">
    <property type="entry name" value="ARM_LRRK2"/>
    <property type="match status" value="1"/>
</dbReference>
<dbReference type="InterPro" id="IPR011989">
    <property type="entry name" value="ARM-like"/>
</dbReference>
<proteinExistence type="predicted"/>
<dbReference type="SUPFAM" id="SSF48371">
    <property type="entry name" value="ARM repeat"/>
    <property type="match status" value="2"/>
</dbReference>
<feature type="region of interest" description="Disordered" evidence="2">
    <location>
        <begin position="111"/>
        <end position="174"/>
    </location>
</feature>
<dbReference type="Proteomes" id="UP001153069">
    <property type="component" value="Unassembled WGS sequence"/>
</dbReference>
<comment type="caution">
    <text evidence="4">The sequence shown here is derived from an EMBL/GenBank/DDBJ whole genome shotgun (WGS) entry which is preliminary data.</text>
</comment>
<dbReference type="EMBL" id="CAICTM010000040">
    <property type="protein sequence ID" value="CAB9498563.1"/>
    <property type="molecule type" value="Genomic_DNA"/>
</dbReference>
<feature type="compositionally biased region" description="Low complexity" evidence="2">
    <location>
        <begin position="215"/>
        <end position="230"/>
    </location>
</feature>
<keyword evidence="5" id="KW-1185">Reference proteome</keyword>
<keyword evidence="1" id="KW-0677">Repeat</keyword>
<sequence length="1050" mass="113679">MSNLPPPNSNDMLGDLDFAAPFSGRPPLEKSIKVVHCETCGEVTHHIERTRYGKKKVPLTKEGVVRGVCMRCHGGEYASIMAPPAQGVPQELVVKSGDDQTVVSQITLDHRFDAPDESDEESGNFRVTPGQRRPEPSLGDPDEYERPAPLRQRRQESKSRIRRPSETSTDDFFREREREIRNNFAPLPPPGTNLQNNPWMEAQMQALGGGPAPQPQQAQQQQQQQAQPPQQQQPPQPPSQQQQQQQPFYMNNNAQVPQIFEHQVMHHQPYTSSTYFGAAAPGMGHVYTTERPPSIASSYGQEEKAEIEPAHDWSALTNALPTNTTTTSHNKNMNAPNVGHLRSLSDIPELVNHLNSSNNLGATALPILQRMADIVWKYGHQAKLAVIQHNALEGLLSSMWENIADASVQEAALDLIFALVSSSDGLPSSDVFTGAAAENVIDALLIVMQTHLTVENIQHTGCGTLGCLAAASGNNSAVDDASLSGALDTVVGALECHRNSGVVQCTGIRALYNQCIYSRHAESNKRSLAKHGMEEKKCGASVIYRAIEVSEGDMVTMEWACRLYWCLSASEDVAEFLTVTNHPIYLILEALQRYNQSKVAGGLLEASLGALANLVRVRENHKVVDSSVLFLVVKTAQTHQTNEDLLVEACALIANLIALCSENATAAVDADAIEVIFNALQAFPESVPLFEEAVRALLSLCLASEDGKRYLCTPAMLLCLSGASNSNIDSASGQEMFVNLMGSFMAKKGFHQTVIHHGGVEACLAAMKAHPNDRRVQEAACLAFRNLACHVDETTNFDFMEPIQLMSLAMARHASSESIQLNCCRTLWNVASMKNSGGMLQQLNNGELIDPIVKAMQTHMESAAVLEVACGALCGKIMGSLEGKKCLVESGGLDAVTCVLVMHPTEPAALEKAFGVLSSMSASQEFADDVANAQCMTNVVEAMRANSSSITLLEFGCLVLRNIILLRPEHVSESSSVVATILNGMRNNPDAVGFQREACSLLWAMAAVSESCKSKVLSLDGIAVLLGCLEHNSSFADVQDAALGAFNQLG</sequence>
<dbReference type="AlphaFoldDB" id="A0A9N8H1H0"/>
<dbReference type="InterPro" id="IPR056597">
    <property type="entry name" value="ARM_LRRK2"/>
</dbReference>
<reference evidence="4" key="1">
    <citation type="submission" date="2020-06" db="EMBL/GenBank/DDBJ databases">
        <authorList>
            <consortium name="Plant Systems Biology data submission"/>
        </authorList>
    </citation>
    <scope>NUCLEOTIDE SEQUENCE</scope>
    <source>
        <strain evidence="4">D6</strain>
    </source>
</reference>
<dbReference type="SUPFAM" id="SSF81995">
    <property type="entry name" value="beta-sandwich domain of Sec23/24"/>
    <property type="match status" value="1"/>
</dbReference>
<evidence type="ECO:0000313" key="5">
    <source>
        <dbReference type="Proteomes" id="UP001153069"/>
    </source>
</evidence>
<gene>
    <name evidence="4" type="ORF">SEMRO_40_G024920.1</name>
</gene>
<dbReference type="SMART" id="SM00185">
    <property type="entry name" value="ARM"/>
    <property type="match status" value="6"/>
</dbReference>
<evidence type="ECO:0000256" key="1">
    <source>
        <dbReference type="ARBA" id="ARBA00022737"/>
    </source>
</evidence>
<dbReference type="InterPro" id="IPR016024">
    <property type="entry name" value="ARM-type_fold"/>
</dbReference>
<organism evidence="4 5">
    <name type="scientific">Seminavis robusta</name>
    <dbReference type="NCBI Taxonomy" id="568900"/>
    <lineage>
        <taxon>Eukaryota</taxon>
        <taxon>Sar</taxon>
        <taxon>Stramenopiles</taxon>
        <taxon>Ochrophyta</taxon>
        <taxon>Bacillariophyta</taxon>
        <taxon>Bacillariophyceae</taxon>
        <taxon>Bacillariophycidae</taxon>
        <taxon>Naviculales</taxon>
        <taxon>Naviculaceae</taxon>
        <taxon>Seminavis</taxon>
    </lineage>
</organism>
<feature type="compositionally biased region" description="Basic and acidic residues" evidence="2">
    <location>
        <begin position="144"/>
        <end position="174"/>
    </location>
</feature>